<gene>
    <name evidence="1" type="ORF">RRG08_022698</name>
</gene>
<sequence>MARRFLALFDPRDLTSWRGCLSLTLNYRVETTMTCAFSRATTPDRLELNSLEKILYLVCPSLLGIDRLELNSLEKILYLVCPSLLGIDRLELNSLEKILYLVCSSLLGIDRLQLNSLEKILYLVCLSLLDQKKKKIAIIYNILPFENCFIFEPQI</sequence>
<name>A0AAE0ZDY5_9GAST</name>
<dbReference type="EMBL" id="JAWDGP010004118">
    <property type="protein sequence ID" value="KAK3767663.1"/>
    <property type="molecule type" value="Genomic_DNA"/>
</dbReference>
<organism evidence="1 2">
    <name type="scientific">Elysia crispata</name>
    <name type="common">lettuce slug</name>
    <dbReference type="NCBI Taxonomy" id="231223"/>
    <lineage>
        <taxon>Eukaryota</taxon>
        <taxon>Metazoa</taxon>
        <taxon>Spiralia</taxon>
        <taxon>Lophotrochozoa</taxon>
        <taxon>Mollusca</taxon>
        <taxon>Gastropoda</taxon>
        <taxon>Heterobranchia</taxon>
        <taxon>Euthyneura</taxon>
        <taxon>Panpulmonata</taxon>
        <taxon>Sacoglossa</taxon>
        <taxon>Placobranchoidea</taxon>
        <taxon>Plakobranchidae</taxon>
        <taxon>Elysia</taxon>
    </lineage>
</organism>
<dbReference type="AlphaFoldDB" id="A0AAE0ZDY5"/>
<evidence type="ECO:0000313" key="1">
    <source>
        <dbReference type="EMBL" id="KAK3767663.1"/>
    </source>
</evidence>
<reference evidence="1" key="1">
    <citation type="journal article" date="2023" name="G3 (Bethesda)">
        <title>A reference genome for the long-term kleptoplast-retaining sea slug Elysia crispata morphotype clarki.</title>
        <authorList>
            <person name="Eastman K.E."/>
            <person name="Pendleton A.L."/>
            <person name="Shaikh M.A."/>
            <person name="Suttiyut T."/>
            <person name="Ogas R."/>
            <person name="Tomko P."/>
            <person name="Gavelis G."/>
            <person name="Widhalm J.R."/>
            <person name="Wisecaver J.H."/>
        </authorList>
    </citation>
    <scope>NUCLEOTIDE SEQUENCE</scope>
    <source>
        <strain evidence="1">ECLA1</strain>
    </source>
</reference>
<dbReference type="Proteomes" id="UP001283361">
    <property type="component" value="Unassembled WGS sequence"/>
</dbReference>
<proteinExistence type="predicted"/>
<comment type="caution">
    <text evidence="1">The sequence shown here is derived from an EMBL/GenBank/DDBJ whole genome shotgun (WGS) entry which is preliminary data.</text>
</comment>
<keyword evidence="2" id="KW-1185">Reference proteome</keyword>
<evidence type="ECO:0000313" key="2">
    <source>
        <dbReference type="Proteomes" id="UP001283361"/>
    </source>
</evidence>
<accession>A0AAE0ZDY5</accession>
<protein>
    <submittedName>
        <fullName evidence="1">Uncharacterized protein</fullName>
    </submittedName>
</protein>